<feature type="domain" description="DUF4097" evidence="1">
    <location>
        <begin position="129"/>
        <end position="255"/>
    </location>
</feature>
<dbReference type="EMBL" id="FOFR01000001">
    <property type="protein sequence ID" value="SEP74748.1"/>
    <property type="molecule type" value="Genomic_DNA"/>
</dbReference>
<dbReference type="RefSeq" id="WP_143115943.1">
    <property type="nucleotide sequence ID" value="NZ_FOFR01000001.1"/>
</dbReference>
<sequence>MMRTALVALVAGTVLTALTGCGIRIMEYEFSDDHVVAEKFTSVRARSGAGDVTIRYRPGTETKIHRVVEHRKNNKPSGVAHRVEGSSLVLDGCGDDCEVDYEVLVPSAGIAVLGDVGAGDALIEGLASVEYGTGSGNVIARDIAGDVKVKTGSGNFEGTRIGGAVTVDLGSGRVDLNAVKGKVLAVTSSGDIDGTGLDGEVIADAGSGRVELTLTTPRSVRANSGSDDVVVRVPGGPYKIVGSSGSGERVVNVPTDPNAPLELNLTSGSGDVQVLAA</sequence>
<reference evidence="3" key="1">
    <citation type="submission" date="2016-10" db="EMBL/GenBank/DDBJ databases">
        <authorList>
            <person name="Varghese N."/>
            <person name="Submissions S."/>
        </authorList>
    </citation>
    <scope>NUCLEOTIDE SEQUENCE [LARGE SCALE GENOMIC DNA]</scope>
    <source>
        <strain evidence="3">CGMCC 4.3525</strain>
    </source>
</reference>
<dbReference type="Pfam" id="PF13349">
    <property type="entry name" value="DUF4097"/>
    <property type="match status" value="1"/>
</dbReference>
<dbReference type="AlphaFoldDB" id="A0A1H9AFN0"/>
<evidence type="ECO:0000313" key="3">
    <source>
        <dbReference type="Proteomes" id="UP000199352"/>
    </source>
</evidence>
<evidence type="ECO:0000259" key="1">
    <source>
        <dbReference type="Pfam" id="PF13349"/>
    </source>
</evidence>
<evidence type="ECO:0000313" key="2">
    <source>
        <dbReference type="EMBL" id="SEP74748.1"/>
    </source>
</evidence>
<dbReference type="PROSITE" id="PS51257">
    <property type="entry name" value="PROKAR_LIPOPROTEIN"/>
    <property type="match status" value="1"/>
</dbReference>
<accession>A0A1H9AFN0</accession>
<dbReference type="InterPro" id="IPR025164">
    <property type="entry name" value="Toastrack_DUF4097"/>
</dbReference>
<dbReference type="Proteomes" id="UP000199352">
    <property type="component" value="Unassembled WGS sequence"/>
</dbReference>
<dbReference type="STRING" id="402600.SAMN05216188_101364"/>
<organism evidence="2 3">
    <name type="scientific">Lentzea xinjiangensis</name>
    <dbReference type="NCBI Taxonomy" id="402600"/>
    <lineage>
        <taxon>Bacteria</taxon>
        <taxon>Bacillati</taxon>
        <taxon>Actinomycetota</taxon>
        <taxon>Actinomycetes</taxon>
        <taxon>Pseudonocardiales</taxon>
        <taxon>Pseudonocardiaceae</taxon>
        <taxon>Lentzea</taxon>
    </lineage>
</organism>
<protein>
    <submittedName>
        <fullName evidence="2">DUF4097 and DUF4098 domain-containing protein YvlB</fullName>
    </submittedName>
</protein>
<gene>
    <name evidence="2" type="ORF">SAMN05216188_101364</name>
</gene>
<keyword evidence="3" id="KW-1185">Reference proteome</keyword>
<name>A0A1H9AFN0_9PSEU</name>
<proteinExistence type="predicted"/>
<dbReference type="OrthoDB" id="4331847at2"/>